<sequence>MIRLPLSSISLSPVDVECSLQQADIYYGLLRQGFKKHDIARYLNDYRQAQAEANGLTCTDFNLAAPSTFELTSQRAIPHPQEEEDQTQDAWQTGSTIKNAFSEVGSRSTSYGQDIEGQECRVEVHHEDNRSPSPKTTVPTMRVNKHAPRKSSLLRFFRAASPEKQSSEVHSESVVGSSKHTTIKNPSRRSLTHFWRTAEVEDYASDTTAKILLTDQLRRLSLESTSRPSEHAAELPALVLPPPLSDTYTFHDNSDLGTNEDFDGLGDLSDADQAHRSCSLLCLTEHSTYLPSSPPIPDASPIETPSSNRAESASPEFPVTPTPVRNASGFPHTEPRQYRHLCLDGRGFPVYNDSLPAVSQPQTPADLLRGPFVTEHDAAYTAPPGMLLAGPGSVSMLDNGRWDHRIGEQSPTARAISLRERRNRELQRSVRAEGIRLQRLRLRDEAMFTQGTFAAGPPDGDGTGERPQAMAEALQDAWRDDLDADRVGDENFEVELLLLQPRGMRIVSGNARLDAWEGEVGR</sequence>
<name>A0A0D2EFP1_9EURO</name>
<reference evidence="2 3" key="1">
    <citation type="submission" date="2015-01" db="EMBL/GenBank/DDBJ databases">
        <title>The Genome Sequence of Exophiala oligosperma CBS72588.</title>
        <authorList>
            <consortium name="The Broad Institute Genomics Platform"/>
            <person name="Cuomo C."/>
            <person name="de Hoog S."/>
            <person name="Gorbushina A."/>
            <person name="Stielow B."/>
            <person name="Teixiera M."/>
            <person name="Abouelleil A."/>
            <person name="Chapman S.B."/>
            <person name="Priest M."/>
            <person name="Young S.K."/>
            <person name="Wortman J."/>
            <person name="Nusbaum C."/>
            <person name="Birren B."/>
        </authorList>
    </citation>
    <scope>NUCLEOTIDE SEQUENCE [LARGE SCALE GENOMIC DNA]</scope>
    <source>
        <strain evidence="2 3">CBS 72588</strain>
    </source>
</reference>
<gene>
    <name evidence="2" type="ORF">PV06_02398</name>
</gene>
<evidence type="ECO:0000313" key="2">
    <source>
        <dbReference type="EMBL" id="KIW46754.1"/>
    </source>
</evidence>
<feature type="region of interest" description="Disordered" evidence="1">
    <location>
        <begin position="164"/>
        <end position="184"/>
    </location>
</feature>
<feature type="region of interest" description="Disordered" evidence="1">
    <location>
        <begin position="290"/>
        <end position="333"/>
    </location>
</feature>
<evidence type="ECO:0000256" key="1">
    <source>
        <dbReference type="SAM" id="MobiDB-lite"/>
    </source>
</evidence>
<protein>
    <submittedName>
        <fullName evidence="2">Uncharacterized protein</fullName>
    </submittedName>
</protein>
<dbReference type="HOGENOM" id="CLU_037763_0_0_1"/>
<proteinExistence type="predicted"/>
<dbReference type="EMBL" id="KN847333">
    <property type="protein sequence ID" value="KIW46754.1"/>
    <property type="molecule type" value="Genomic_DNA"/>
</dbReference>
<dbReference type="GeneID" id="27354472"/>
<dbReference type="AlphaFoldDB" id="A0A0D2EFP1"/>
<dbReference type="Proteomes" id="UP000053342">
    <property type="component" value="Unassembled WGS sequence"/>
</dbReference>
<evidence type="ECO:0000313" key="3">
    <source>
        <dbReference type="Proteomes" id="UP000053342"/>
    </source>
</evidence>
<dbReference type="RefSeq" id="XP_016266970.1">
    <property type="nucleotide sequence ID" value="XM_016403073.1"/>
</dbReference>
<accession>A0A0D2EFP1</accession>
<dbReference type="VEuPathDB" id="FungiDB:PV06_02398"/>
<dbReference type="OrthoDB" id="3437607at2759"/>
<keyword evidence="3" id="KW-1185">Reference proteome</keyword>
<organism evidence="2 3">
    <name type="scientific">Exophiala oligosperma</name>
    <dbReference type="NCBI Taxonomy" id="215243"/>
    <lineage>
        <taxon>Eukaryota</taxon>
        <taxon>Fungi</taxon>
        <taxon>Dikarya</taxon>
        <taxon>Ascomycota</taxon>
        <taxon>Pezizomycotina</taxon>
        <taxon>Eurotiomycetes</taxon>
        <taxon>Chaetothyriomycetidae</taxon>
        <taxon>Chaetothyriales</taxon>
        <taxon>Herpotrichiellaceae</taxon>
        <taxon>Exophiala</taxon>
    </lineage>
</organism>